<feature type="transmembrane region" description="Helical" evidence="7">
    <location>
        <begin position="29"/>
        <end position="46"/>
    </location>
</feature>
<protein>
    <submittedName>
        <fullName evidence="8">Fusaric acid resistance family protein</fullName>
    </submittedName>
</protein>
<evidence type="ECO:0000256" key="7">
    <source>
        <dbReference type="SAM" id="Phobius"/>
    </source>
</evidence>
<dbReference type="EMBL" id="QQAX01000015">
    <property type="protein sequence ID" value="RDI42455.1"/>
    <property type="molecule type" value="Genomic_DNA"/>
</dbReference>
<keyword evidence="2" id="KW-0813">Transport</keyword>
<dbReference type="GO" id="GO:0022857">
    <property type="term" value="F:transmembrane transporter activity"/>
    <property type="evidence" value="ECO:0007669"/>
    <property type="project" value="InterPro"/>
</dbReference>
<gene>
    <name evidence="8" type="ORF">C8D86_11559</name>
</gene>
<evidence type="ECO:0000313" key="9">
    <source>
        <dbReference type="Proteomes" id="UP000254720"/>
    </source>
</evidence>
<feature type="transmembrane region" description="Helical" evidence="7">
    <location>
        <begin position="102"/>
        <end position="119"/>
    </location>
</feature>
<dbReference type="Proteomes" id="UP000254720">
    <property type="component" value="Unassembled WGS sequence"/>
</dbReference>
<proteinExistence type="predicted"/>
<dbReference type="RefSeq" id="WP_114834720.1">
    <property type="nucleotide sequence ID" value="NZ_LR699114.1"/>
</dbReference>
<evidence type="ECO:0000256" key="5">
    <source>
        <dbReference type="ARBA" id="ARBA00022989"/>
    </source>
</evidence>
<keyword evidence="4 7" id="KW-0812">Transmembrane</keyword>
<feature type="transmembrane region" description="Helical" evidence="7">
    <location>
        <begin position="126"/>
        <end position="142"/>
    </location>
</feature>
<accession>A0A370GF59</accession>
<dbReference type="Pfam" id="PF04632">
    <property type="entry name" value="FUSC"/>
    <property type="match status" value="1"/>
</dbReference>
<evidence type="ECO:0000256" key="1">
    <source>
        <dbReference type="ARBA" id="ARBA00004651"/>
    </source>
</evidence>
<keyword evidence="6 7" id="KW-0472">Membrane</keyword>
<sequence length="377" mass="41433">MDAAQPAGSEVKVSVIIAKWFDTERITHSIKTAIACMIGFLLANIVGFPTASQWIVVSIIVVMCAQIYVGGMMQKAYLRFLGTIVGCLFAIIALTSAGDTDLVIMITLALSSFIFSYLATGQESMSYAGTLGAATTAIIMLGNPPTLLTAGARFMEISIGILIAALVSQFVLPIHARTHLRRTQAATLSQLRDFYKNLMTSFTSSSEAMQYEELDDSIVKSISRQRLLAKEALRERVGALFDPKHFVHSLYCEREMLRAIDFMHHALVNIKDARDLFTQSAALHTLNDTIIQSLDTIIQTIEAGTATPGHIHIPSIDPLREDIQKSVSTPTREQQIYINGFLFSAEVLLHSLSKLAMLYQVPVFTVSEAPETVKKET</sequence>
<name>A0A370GF59_9COXI</name>
<dbReference type="InterPro" id="IPR006726">
    <property type="entry name" value="PHBA_efflux_AaeB/fusaric-R"/>
</dbReference>
<dbReference type="PANTHER" id="PTHR30509">
    <property type="entry name" value="P-HYDROXYBENZOIC ACID EFFLUX PUMP SUBUNIT-RELATED"/>
    <property type="match status" value="1"/>
</dbReference>
<dbReference type="GO" id="GO:0005886">
    <property type="term" value="C:plasma membrane"/>
    <property type="evidence" value="ECO:0007669"/>
    <property type="project" value="UniProtKB-SubCell"/>
</dbReference>
<evidence type="ECO:0000256" key="4">
    <source>
        <dbReference type="ARBA" id="ARBA00022692"/>
    </source>
</evidence>
<reference evidence="8 9" key="1">
    <citation type="submission" date="2018-07" db="EMBL/GenBank/DDBJ databases">
        <title>Genomic Encyclopedia of Type Strains, Phase IV (KMG-IV): sequencing the most valuable type-strain genomes for metagenomic binning, comparative biology and taxonomic classification.</title>
        <authorList>
            <person name="Goeker M."/>
        </authorList>
    </citation>
    <scope>NUCLEOTIDE SEQUENCE [LARGE SCALE GENOMIC DNA]</scope>
    <source>
        <strain evidence="8 9">DSM 16500</strain>
    </source>
</reference>
<dbReference type="OrthoDB" id="5603771at2"/>
<comment type="caution">
    <text evidence="8">The sequence shown here is derived from an EMBL/GenBank/DDBJ whole genome shotgun (WGS) entry which is preliminary data.</text>
</comment>
<evidence type="ECO:0000313" key="8">
    <source>
        <dbReference type="EMBL" id="RDI42455.1"/>
    </source>
</evidence>
<keyword evidence="9" id="KW-1185">Reference proteome</keyword>
<dbReference type="AlphaFoldDB" id="A0A370GF59"/>
<keyword evidence="3" id="KW-1003">Cell membrane</keyword>
<feature type="transmembrane region" description="Helical" evidence="7">
    <location>
        <begin position="154"/>
        <end position="172"/>
    </location>
</feature>
<keyword evidence="5 7" id="KW-1133">Transmembrane helix</keyword>
<feature type="transmembrane region" description="Helical" evidence="7">
    <location>
        <begin position="52"/>
        <end position="69"/>
    </location>
</feature>
<evidence type="ECO:0000256" key="6">
    <source>
        <dbReference type="ARBA" id="ARBA00023136"/>
    </source>
</evidence>
<comment type="subcellular location">
    <subcellularLocation>
        <location evidence="1">Cell membrane</location>
        <topology evidence="1">Multi-pass membrane protein</topology>
    </subcellularLocation>
</comment>
<feature type="transmembrane region" description="Helical" evidence="7">
    <location>
        <begin position="76"/>
        <end position="96"/>
    </location>
</feature>
<organism evidence="8 9">
    <name type="scientific">Aquicella lusitana</name>
    <dbReference type="NCBI Taxonomy" id="254246"/>
    <lineage>
        <taxon>Bacteria</taxon>
        <taxon>Pseudomonadati</taxon>
        <taxon>Pseudomonadota</taxon>
        <taxon>Gammaproteobacteria</taxon>
        <taxon>Legionellales</taxon>
        <taxon>Coxiellaceae</taxon>
        <taxon>Aquicella</taxon>
    </lineage>
</organism>
<evidence type="ECO:0000256" key="3">
    <source>
        <dbReference type="ARBA" id="ARBA00022475"/>
    </source>
</evidence>
<dbReference type="PANTHER" id="PTHR30509:SF9">
    <property type="entry name" value="MULTIDRUG RESISTANCE PROTEIN MDTO"/>
    <property type="match status" value="1"/>
</dbReference>
<evidence type="ECO:0000256" key="2">
    <source>
        <dbReference type="ARBA" id="ARBA00022448"/>
    </source>
</evidence>